<dbReference type="InterPro" id="IPR029044">
    <property type="entry name" value="Nucleotide-diphossugar_trans"/>
</dbReference>
<dbReference type="AlphaFoldDB" id="A0A9P0DPL8"/>
<keyword evidence="11 19" id="KW-0333">Golgi apparatus</keyword>
<evidence type="ECO:0000256" key="1">
    <source>
        <dbReference type="ARBA" id="ARBA00001936"/>
    </source>
</evidence>
<dbReference type="EMBL" id="OU896720">
    <property type="protein sequence ID" value="CAH1153551.1"/>
    <property type="molecule type" value="Genomic_DNA"/>
</dbReference>
<evidence type="ECO:0000256" key="16">
    <source>
        <dbReference type="PIRSR" id="PIRSR605027-1"/>
    </source>
</evidence>
<dbReference type="GO" id="GO:0046872">
    <property type="term" value="F:metal ion binding"/>
    <property type="evidence" value="ECO:0007669"/>
    <property type="project" value="UniProtKB-KW"/>
</dbReference>
<comment type="cofactor">
    <cofactor evidence="1 17 19">
        <name>Mn(2+)</name>
        <dbReference type="ChEBI" id="CHEBI:29035"/>
    </cofactor>
</comment>
<comment type="similarity">
    <text evidence="4 19">Belongs to the glycosyltransferase 43 family.</text>
</comment>
<gene>
    <name evidence="20" type="ORF">PHAECO_LOCUS4253</name>
</gene>
<dbReference type="FunFam" id="3.90.550.10:FF:000044">
    <property type="entry name" value="Galactosylgalactosylxylosylprotein 3-beta-glucuronosyltransferase"/>
    <property type="match status" value="1"/>
</dbReference>
<dbReference type="SUPFAM" id="SSF53448">
    <property type="entry name" value="Nucleotide-diphospho-sugar transferases"/>
    <property type="match status" value="1"/>
</dbReference>
<keyword evidence="10 19" id="KW-1133">Transmembrane helix</keyword>
<reference evidence="20" key="1">
    <citation type="submission" date="2022-01" db="EMBL/GenBank/DDBJ databases">
        <authorList>
            <person name="King R."/>
        </authorList>
    </citation>
    <scope>NUCLEOTIDE SEQUENCE</scope>
</reference>
<keyword evidence="12 19" id="KW-0472">Membrane</keyword>
<evidence type="ECO:0000256" key="13">
    <source>
        <dbReference type="ARBA" id="ARBA00023180"/>
    </source>
</evidence>
<evidence type="ECO:0000256" key="5">
    <source>
        <dbReference type="ARBA" id="ARBA00012641"/>
    </source>
</evidence>
<evidence type="ECO:0000256" key="11">
    <source>
        <dbReference type="ARBA" id="ARBA00023034"/>
    </source>
</evidence>
<evidence type="ECO:0000256" key="12">
    <source>
        <dbReference type="ARBA" id="ARBA00023136"/>
    </source>
</evidence>
<comment type="pathway">
    <text evidence="3 19">Protein modification; protein glycosylation.</text>
</comment>
<comment type="catalytic activity">
    <reaction evidence="15 19">
        <text>3-O-(beta-D-galactosyl-(1-&gt;3)-beta-D-galactosyl-(1-&gt;4)-beta-D-xylosyl)-L-seryl-[protein] + UDP-alpha-D-glucuronate = 3-O-(beta-D-GlcA-(1-&gt;3)-beta-D-Gal-(1-&gt;3)-beta-D-Gal-(1-&gt;4)-beta-D-Xyl)-L-seryl-[protein] + UDP + H(+)</text>
        <dbReference type="Rhea" id="RHEA:24168"/>
        <dbReference type="Rhea" id="RHEA-COMP:12571"/>
        <dbReference type="Rhea" id="RHEA-COMP:12573"/>
        <dbReference type="ChEBI" id="CHEBI:15378"/>
        <dbReference type="ChEBI" id="CHEBI:58052"/>
        <dbReference type="ChEBI" id="CHEBI:58223"/>
        <dbReference type="ChEBI" id="CHEBI:132090"/>
        <dbReference type="ChEBI" id="CHEBI:132093"/>
        <dbReference type="EC" id="2.4.1.135"/>
    </reaction>
</comment>
<evidence type="ECO:0000256" key="10">
    <source>
        <dbReference type="ARBA" id="ARBA00022989"/>
    </source>
</evidence>
<evidence type="ECO:0000313" key="21">
    <source>
        <dbReference type="Proteomes" id="UP001153737"/>
    </source>
</evidence>
<evidence type="ECO:0000256" key="2">
    <source>
        <dbReference type="ARBA" id="ARBA00004323"/>
    </source>
</evidence>
<dbReference type="PANTHER" id="PTHR10896">
    <property type="entry name" value="GALACTOSYLGALACTOSYLXYLOSYLPROTEIN 3-BETA-GLUCURONOSYLTRANSFERASE BETA-1,3-GLUCURONYLTRANSFERASE"/>
    <property type="match status" value="1"/>
</dbReference>
<evidence type="ECO:0000256" key="4">
    <source>
        <dbReference type="ARBA" id="ARBA00007706"/>
    </source>
</evidence>
<comment type="subcellular location">
    <subcellularLocation>
        <location evidence="2 19">Golgi apparatus membrane</location>
        <topology evidence="2 19">Single-pass type II membrane protein</topology>
    </subcellularLocation>
</comment>
<feature type="transmembrane region" description="Helical" evidence="19">
    <location>
        <begin position="21"/>
        <end position="39"/>
    </location>
</feature>
<evidence type="ECO:0000256" key="18">
    <source>
        <dbReference type="PIRSR" id="PIRSR605027-6"/>
    </source>
</evidence>
<evidence type="ECO:0000256" key="3">
    <source>
        <dbReference type="ARBA" id="ARBA00004922"/>
    </source>
</evidence>
<evidence type="ECO:0000256" key="8">
    <source>
        <dbReference type="ARBA" id="ARBA00022723"/>
    </source>
</evidence>
<evidence type="ECO:0000256" key="9">
    <source>
        <dbReference type="ARBA" id="ARBA00022968"/>
    </source>
</evidence>
<dbReference type="Pfam" id="PF03360">
    <property type="entry name" value="Glyco_transf_43"/>
    <property type="match status" value="1"/>
</dbReference>
<feature type="active site" description="Proton donor/acceptor" evidence="16">
    <location>
        <position position="268"/>
    </location>
</feature>
<keyword evidence="21" id="KW-1185">Reference proteome</keyword>
<evidence type="ECO:0000256" key="6">
    <source>
        <dbReference type="ARBA" id="ARBA00022679"/>
    </source>
</evidence>
<proteinExistence type="inferred from homology"/>
<evidence type="ECO:0000256" key="14">
    <source>
        <dbReference type="ARBA" id="ARBA00023211"/>
    </source>
</evidence>
<feature type="binding site" evidence="17">
    <location>
        <position position="185"/>
    </location>
    <ligand>
        <name>Mn(2+)</name>
        <dbReference type="ChEBI" id="CHEBI:29035"/>
    </ligand>
</feature>
<keyword evidence="14 17" id="KW-0464">Manganese</keyword>
<dbReference type="PANTHER" id="PTHR10896:SF50">
    <property type="entry name" value="GALACTOSYLGALACTOSYLXYLOSYLPROTEIN 3-BETA-GLUCURONOSYLTRANSFERASE P"/>
    <property type="match status" value="1"/>
</dbReference>
<dbReference type="GO" id="GO:0050650">
    <property type="term" value="P:chondroitin sulfate proteoglycan biosynthetic process"/>
    <property type="evidence" value="ECO:0007669"/>
    <property type="project" value="TreeGrafter"/>
</dbReference>
<feature type="glycosylation site" description="N-linked (GlcNAc...) asparagine" evidence="18">
    <location>
        <position position="289"/>
    </location>
</feature>
<dbReference type="GO" id="GO:0000139">
    <property type="term" value="C:Golgi membrane"/>
    <property type="evidence" value="ECO:0007669"/>
    <property type="project" value="UniProtKB-SubCell"/>
</dbReference>
<protein>
    <recommendedName>
        <fullName evidence="5 19">Galactosylgalactosylxylosylprotein 3-beta-glucuronosyltransferase</fullName>
        <ecNumber evidence="5 19">2.4.1.135</ecNumber>
    </recommendedName>
</protein>
<keyword evidence="8 17" id="KW-0479">Metal-binding</keyword>
<reference evidence="20" key="2">
    <citation type="submission" date="2022-10" db="EMBL/GenBank/DDBJ databases">
        <authorList>
            <consortium name="ENA_rothamsted_submissions"/>
            <consortium name="culmorum"/>
            <person name="King R."/>
        </authorList>
    </citation>
    <scope>NUCLEOTIDE SEQUENCE</scope>
</reference>
<keyword evidence="13 18" id="KW-0325">Glycoprotein</keyword>
<accession>A0A9P0DPL8</accession>
<name>A0A9P0DPL8_PHACE</name>
<evidence type="ECO:0000256" key="17">
    <source>
        <dbReference type="PIRSR" id="PIRSR605027-3"/>
    </source>
</evidence>
<dbReference type="GO" id="GO:0015018">
    <property type="term" value="F:galactosylgalactosylxylosylprotein 3-beta-glucuronosyltransferase activity"/>
    <property type="evidence" value="ECO:0007669"/>
    <property type="project" value="UniProtKB-UniRule"/>
</dbReference>
<evidence type="ECO:0000256" key="7">
    <source>
        <dbReference type="ARBA" id="ARBA00022692"/>
    </source>
</evidence>
<keyword evidence="7 19" id="KW-0812">Transmembrane</keyword>
<dbReference type="GO" id="GO:0005975">
    <property type="term" value="P:carbohydrate metabolic process"/>
    <property type="evidence" value="ECO:0007669"/>
    <property type="project" value="TreeGrafter"/>
</dbReference>
<dbReference type="InterPro" id="IPR005027">
    <property type="entry name" value="Glyco_trans_43"/>
</dbReference>
<sequence>MYFFLFQRKIDHETMRIPMKLYLIVFVCAFIILVQYHIYNPWVIPNGINNNVNEVRQEVSERKLQVLCNNVTPDDGSDLPPLFIITPTYKRPEQLAELTRLSHTLMHVPNLTWLVIEDAYKRNDLIEELLSRSGLRYQYMVAPMPVEFKNKTRGPKPRGVSNRNKGLQWIRQNAKSGVFYFADDDNTYDLELFKQIRYTKRVSMFPVGLITKAGVSSPIVRNGVFSGFYDGWIGGRKFAVDMAGFAVSVEFLLLRPHAVMPFKPGFEEDGFLKSLSPFEPKQVELLATNCTKILVWHTQTKKNEPSLPIDMNKYNNSNLIMLKKILV</sequence>
<evidence type="ECO:0000256" key="15">
    <source>
        <dbReference type="ARBA" id="ARBA00047979"/>
    </source>
</evidence>
<keyword evidence="9 19" id="KW-0735">Signal-anchor</keyword>
<evidence type="ECO:0000313" key="20">
    <source>
        <dbReference type="EMBL" id="CAH1153551.1"/>
    </source>
</evidence>
<dbReference type="Proteomes" id="UP001153737">
    <property type="component" value="Chromosome 14"/>
</dbReference>
<dbReference type="Gene3D" id="3.90.550.10">
    <property type="entry name" value="Spore Coat Polysaccharide Biosynthesis Protein SpsA, Chain A"/>
    <property type="match status" value="1"/>
</dbReference>
<organism evidence="20 21">
    <name type="scientific">Phaedon cochleariae</name>
    <name type="common">Mustard beetle</name>
    <dbReference type="NCBI Taxonomy" id="80249"/>
    <lineage>
        <taxon>Eukaryota</taxon>
        <taxon>Metazoa</taxon>
        <taxon>Ecdysozoa</taxon>
        <taxon>Arthropoda</taxon>
        <taxon>Hexapoda</taxon>
        <taxon>Insecta</taxon>
        <taxon>Pterygota</taxon>
        <taxon>Neoptera</taxon>
        <taxon>Endopterygota</taxon>
        <taxon>Coleoptera</taxon>
        <taxon>Polyphaga</taxon>
        <taxon>Cucujiformia</taxon>
        <taxon>Chrysomeloidea</taxon>
        <taxon>Chrysomelidae</taxon>
        <taxon>Chrysomelinae</taxon>
        <taxon>Chrysomelini</taxon>
        <taxon>Phaedon</taxon>
    </lineage>
</organism>
<keyword evidence="6 19" id="KW-0808">Transferase</keyword>
<dbReference type="OrthoDB" id="675023at2759"/>
<evidence type="ECO:0000256" key="19">
    <source>
        <dbReference type="RuleBase" id="RU363127"/>
    </source>
</evidence>
<dbReference type="EC" id="2.4.1.135" evidence="5 19"/>
<dbReference type="CDD" id="cd00218">
    <property type="entry name" value="GlcAT-I"/>
    <property type="match status" value="1"/>
</dbReference>